<dbReference type="PANTHER" id="PTHR33516:SF2">
    <property type="entry name" value="LEXA REPRESSOR-RELATED"/>
    <property type="match status" value="1"/>
</dbReference>
<dbReference type="EMBL" id="JAUSTZ010000037">
    <property type="protein sequence ID" value="MDQ0228739.1"/>
    <property type="molecule type" value="Genomic_DNA"/>
</dbReference>
<evidence type="ECO:0000313" key="2">
    <source>
        <dbReference type="EMBL" id="MDQ0228739.1"/>
    </source>
</evidence>
<evidence type="ECO:0000259" key="1">
    <source>
        <dbReference type="Pfam" id="PF01726"/>
    </source>
</evidence>
<dbReference type="InterPro" id="IPR050077">
    <property type="entry name" value="LexA_repressor"/>
</dbReference>
<dbReference type="Proteomes" id="UP001232245">
    <property type="component" value="Unassembled WGS sequence"/>
</dbReference>
<organism evidence="2 3">
    <name type="scientific">Metabacillus niabensis</name>
    <dbReference type="NCBI Taxonomy" id="324854"/>
    <lineage>
        <taxon>Bacteria</taxon>
        <taxon>Bacillati</taxon>
        <taxon>Bacillota</taxon>
        <taxon>Bacilli</taxon>
        <taxon>Bacillales</taxon>
        <taxon>Bacillaceae</taxon>
        <taxon>Metabacillus</taxon>
    </lineage>
</organism>
<keyword evidence="2" id="KW-0378">Hydrolase</keyword>
<proteinExistence type="predicted"/>
<dbReference type="Pfam" id="PF01726">
    <property type="entry name" value="LexA_DNA_bind"/>
    <property type="match status" value="1"/>
</dbReference>
<accession>A0ABT9Z9Y0</accession>
<name>A0ABT9Z9Y0_9BACI</name>
<comment type="caution">
    <text evidence="2">The sequence shown here is derived from an EMBL/GenBank/DDBJ whole genome shotgun (WGS) entry which is preliminary data.</text>
</comment>
<dbReference type="PANTHER" id="PTHR33516">
    <property type="entry name" value="LEXA REPRESSOR"/>
    <property type="match status" value="1"/>
</dbReference>
<sequence length="76" mass="8800">MHKGITKRQKEVLEIINEHVDEKGYPPSYREIAYRMNICSSSTIQSHLDKLKEKGYVTWVPGQPRTLKVINEKTAS</sequence>
<dbReference type="InterPro" id="IPR006199">
    <property type="entry name" value="LexA_DNA-bd_dom"/>
</dbReference>
<dbReference type="Gene3D" id="1.10.10.10">
    <property type="entry name" value="Winged helix-like DNA-binding domain superfamily/Winged helix DNA-binding domain"/>
    <property type="match status" value="1"/>
</dbReference>
<dbReference type="EC" id="3.4.21.88" evidence="2"/>
<feature type="domain" description="LexA repressor DNA-binding" evidence="1">
    <location>
        <begin position="3"/>
        <end position="66"/>
    </location>
</feature>
<evidence type="ECO:0000313" key="3">
    <source>
        <dbReference type="Proteomes" id="UP001232245"/>
    </source>
</evidence>
<gene>
    <name evidence="2" type="ORF">J2S02_005142</name>
</gene>
<dbReference type="RefSeq" id="WP_174880242.1">
    <property type="nucleotide sequence ID" value="NZ_CADEPK010000122.1"/>
</dbReference>
<keyword evidence="3" id="KW-1185">Reference proteome</keyword>
<dbReference type="InterPro" id="IPR036390">
    <property type="entry name" value="WH_DNA-bd_sf"/>
</dbReference>
<dbReference type="GO" id="GO:0004252">
    <property type="term" value="F:serine-type endopeptidase activity"/>
    <property type="evidence" value="ECO:0007669"/>
    <property type="project" value="UniProtKB-EC"/>
</dbReference>
<protein>
    <submittedName>
        <fullName evidence="2">Repressor LexA</fullName>
        <ecNumber evidence="2">3.4.21.88</ecNumber>
    </submittedName>
</protein>
<reference evidence="2 3" key="1">
    <citation type="submission" date="2023-07" db="EMBL/GenBank/DDBJ databases">
        <title>Genomic Encyclopedia of Type Strains, Phase IV (KMG-IV): sequencing the most valuable type-strain genomes for metagenomic binning, comparative biology and taxonomic classification.</title>
        <authorList>
            <person name="Goeker M."/>
        </authorList>
    </citation>
    <scope>NUCLEOTIDE SEQUENCE [LARGE SCALE GENOMIC DNA]</scope>
    <source>
        <strain evidence="2 3">DSM 17723</strain>
    </source>
</reference>
<dbReference type="InterPro" id="IPR036388">
    <property type="entry name" value="WH-like_DNA-bd_sf"/>
</dbReference>
<dbReference type="SUPFAM" id="SSF46785">
    <property type="entry name" value="Winged helix' DNA-binding domain"/>
    <property type="match status" value="1"/>
</dbReference>